<evidence type="ECO:0000313" key="6">
    <source>
        <dbReference type="EMBL" id="GAA0228155.1"/>
    </source>
</evidence>
<dbReference type="InterPro" id="IPR036388">
    <property type="entry name" value="WH-like_DNA-bd_sf"/>
</dbReference>
<dbReference type="PANTHER" id="PTHR30419">
    <property type="entry name" value="HTH-TYPE TRANSCRIPTIONAL REGULATOR YBHD"/>
    <property type="match status" value="1"/>
</dbReference>
<dbReference type="Pfam" id="PF00126">
    <property type="entry name" value="HTH_1"/>
    <property type="match status" value="1"/>
</dbReference>
<keyword evidence="4" id="KW-0804">Transcription</keyword>
<evidence type="ECO:0000256" key="1">
    <source>
        <dbReference type="ARBA" id="ARBA00009437"/>
    </source>
</evidence>
<dbReference type="InterPro" id="IPR050950">
    <property type="entry name" value="HTH-type_LysR_regulators"/>
</dbReference>
<keyword evidence="2" id="KW-0805">Transcription regulation</keyword>
<proteinExistence type="inferred from homology"/>
<evidence type="ECO:0000256" key="4">
    <source>
        <dbReference type="ARBA" id="ARBA00023163"/>
    </source>
</evidence>
<organism evidence="6 7">
    <name type="scientific">Castellaniella daejeonensis</name>
    <dbReference type="NCBI Taxonomy" id="659013"/>
    <lineage>
        <taxon>Bacteria</taxon>
        <taxon>Pseudomonadati</taxon>
        <taxon>Pseudomonadota</taxon>
        <taxon>Betaproteobacteria</taxon>
        <taxon>Burkholderiales</taxon>
        <taxon>Alcaligenaceae</taxon>
        <taxon>Castellaniella</taxon>
    </lineage>
</organism>
<evidence type="ECO:0000313" key="7">
    <source>
        <dbReference type="Proteomes" id="UP001501176"/>
    </source>
</evidence>
<dbReference type="EMBL" id="BAAAFN010000011">
    <property type="protein sequence ID" value="GAA0228155.1"/>
    <property type="molecule type" value="Genomic_DNA"/>
</dbReference>
<dbReference type="PROSITE" id="PS50931">
    <property type="entry name" value="HTH_LYSR"/>
    <property type="match status" value="1"/>
</dbReference>
<dbReference type="Gene3D" id="1.10.10.10">
    <property type="entry name" value="Winged helix-like DNA-binding domain superfamily/Winged helix DNA-binding domain"/>
    <property type="match status" value="1"/>
</dbReference>
<keyword evidence="7" id="KW-1185">Reference proteome</keyword>
<evidence type="ECO:0000259" key="5">
    <source>
        <dbReference type="PROSITE" id="PS50931"/>
    </source>
</evidence>
<dbReference type="Gene3D" id="3.40.190.290">
    <property type="match status" value="1"/>
</dbReference>
<reference evidence="6 7" key="1">
    <citation type="journal article" date="2019" name="Int. J. Syst. Evol. Microbiol.">
        <title>The Global Catalogue of Microorganisms (GCM) 10K type strain sequencing project: providing services to taxonomists for standard genome sequencing and annotation.</title>
        <authorList>
            <consortium name="The Broad Institute Genomics Platform"/>
            <consortium name="The Broad Institute Genome Sequencing Center for Infectious Disease"/>
            <person name="Wu L."/>
            <person name="Ma J."/>
        </authorList>
    </citation>
    <scope>NUCLEOTIDE SEQUENCE [LARGE SCALE GENOMIC DNA]</scope>
    <source>
        <strain evidence="6 7">JCM 16240</strain>
    </source>
</reference>
<sequence length="300" mass="33675">MARINFDLQELQAFVAVADKLSFREAADFLSISPPALSRRIEKLEMLLSARLFDRSTRRVELTNVGRAFLDRARRALDELEQGVLGIEDLAAHYRGVVTVACVPSVAYYFLPSVIKTFTQLYPKIRVQILDEGANTVLNDVLNFRADFGVNFIGTQETDLHFEPILSERFVLAVPANHRFARRRQIRWRELVGERFITVGKNSGNRVLLDSVLASLKERPTSFFEVAHVSSLLGLVEVGLGVAAVPKLALSAENQSTHKGIALIEPEVSRTLGLLYRKNDDLSPTARVLYDLIKSEALRR</sequence>
<keyword evidence="3" id="KW-0238">DNA-binding</keyword>
<dbReference type="InterPro" id="IPR036390">
    <property type="entry name" value="WH_DNA-bd_sf"/>
</dbReference>
<dbReference type="InterPro" id="IPR005119">
    <property type="entry name" value="LysR_subst-bd"/>
</dbReference>
<dbReference type="Proteomes" id="UP001501176">
    <property type="component" value="Unassembled WGS sequence"/>
</dbReference>
<gene>
    <name evidence="6" type="ORF">GCM10009125_16480</name>
</gene>
<protein>
    <submittedName>
        <fullName evidence="6">LysR family transcriptional regulator</fullName>
    </submittedName>
</protein>
<comment type="caution">
    <text evidence="6">The sequence shown here is derived from an EMBL/GenBank/DDBJ whole genome shotgun (WGS) entry which is preliminary data.</text>
</comment>
<comment type="similarity">
    <text evidence="1">Belongs to the LysR transcriptional regulatory family.</text>
</comment>
<dbReference type="CDD" id="cd08440">
    <property type="entry name" value="PBP2_LTTR_like_4"/>
    <property type="match status" value="1"/>
</dbReference>
<dbReference type="InterPro" id="IPR000847">
    <property type="entry name" value="LysR_HTH_N"/>
</dbReference>
<feature type="domain" description="HTH lysR-type" evidence="5">
    <location>
        <begin position="6"/>
        <end position="63"/>
    </location>
</feature>
<dbReference type="PANTHER" id="PTHR30419:SF8">
    <property type="entry name" value="NITROGEN ASSIMILATION TRANSCRIPTIONAL ACTIVATOR-RELATED"/>
    <property type="match status" value="1"/>
</dbReference>
<evidence type="ECO:0000256" key="2">
    <source>
        <dbReference type="ARBA" id="ARBA00023015"/>
    </source>
</evidence>
<dbReference type="SUPFAM" id="SSF53850">
    <property type="entry name" value="Periplasmic binding protein-like II"/>
    <property type="match status" value="1"/>
</dbReference>
<name>A0ABN0TRD8_9BURK</name>
<dbReference type="Pfam" id="PF03466">
    <property type="entry name" value="LysR_substrate"/>
    <property type="match status" value="1"/>
</dbReference>
<dbReference type="RefSeq" id="WP_343820879.1">
    <property type="nucleotide sequence ID" value="NZ_BAAAFN010000011.1"/>
</dbReference>
<dbReference type="SUPFAM" id="SSF46785">
    <property type="entry name" value="Winged helix' DNA-binding domain"/>
    <property type="match status" value="1"/>
</dbReference>
<evidence type="ECO:0000256" key="3">
    <source>
        <dbReference type="ARBA" id="ARBA00023125"/>
    </source>
</evidence>
<accession>A0ABN0TRD8</accession>